<evidence type="ECO:0000259" key="1">
    <source>
        <dbReference type="Pfam" id="PF11823"/>
    </source>
</evidence>
<dbReference type="HOGENOM" id="CLU_167443_0_0_9"/>
<dbReference type="RefSeq" id="WP_005539984.1">
    <property type="nucleotide sequence ID" value="NZ_JH378830.1"/>
</dbReference>
<dbReference type="Proteomes" id="UP000003011">
    <property type="component" value="Unassembled WGS sequence"/>
</dbReference>
<evidence type="ECO:0000313" key="2">
    <source>
        <dbReference type="EMBL" id="EHI55999.1"/>
    </source>
</evidence>
<dbReference type="EMBL" id="ACZL01000014">
    <property type="protein sequence ID" value="EHI55999.1"/>
    <property type="molecule type" value="Genomic_DNA"/>
</dbReference>
<gene>
    <name evidence="2" type="ORF">HMPREF9333_00781</name>
</gene>
<dbReference type="InterPro" id="IPR021778">
    <property type="entry name" value="Se/S_carrier-like"/>
</dbReference>
<dbReference type="AlphaFoldDB" id="G5GGU1"/>
<feature type="domain" description="Putative Se/S carrier protein-like" evidence="1">
    <location>
        <begin position="9"/>
        <end position="75"/>
    </location>
</feature>
<protein>
    <recommendedName>
        <fullName evidence="1">Putative Se/S carrier protein-like domain-containing protein</fullName>
    </recommendedName>
</protein>
<organism evidence="2 3">
    <name type="scientific">Johnsonella ignava ATCC 51276</name>
    <dbReference type="NCBI Taxonomy" id="679200"/>
    <lineage>
        <taxon>Bacteria</taxon>
        <taxon>Bacillati</taxon>
        <taxon>Bacillota</taxon>
        <taxon>Clostridia</taxon>
        <taxon>Lachnospirales</taxon>
        <taxon>Lachnospiraceae</taxon>
        <taxon>Johnsonella</taxon>
    </lineage>
</organism>
<proteinExistence type="predicted"/>
<accession>G5GGU1</accession>
<name>G5GGU1_9FIRM</name>
<reference evidence="2 3" key="1">
    <citation type="submission" date="2011-08" db="EMBL/GenBank/DDBJ databases">
        <title>The Genome Sequence of Johnsonella ignava ATCC 51276.</title>
        <authorList>
            <consortium name="The Broad Institute Genome Sequencing Platform"/>
            <person name="Earl A."/>
            <person name="Ward D."/>
            <person name="Feldgarden M."/>
            <person name="Gevers D."/>
            <person name="Izard J."/>
            <person name="Blanton J.M."/>
            <person name="Baranova O.V."/>
            <person name="Dewhirst F.E."/>
            <person name="Young S.K."/>
            <person name="Zeng Q."/>
            <person name="Gargeya S."/>
            <person name="Fitzgerald M."/>
            <person name="Haas B."/>
            <person name="Abouelleil A."/>
            <person name="Alvarado L."/>
            <person name="Arachchi H.M."/>
            <person name="Berlin A."/>
            <person name="Brown A."/>
            <person name="Chapman S.B."/>
            <person name="Chen Z."/>
            <person name="Dunbar C."/>
            <person name="Freedman E."/>
            <person name="Gearin G."/>
            <person name="Gellesch M."/>
            <person name="Goldberg J."/>
            <person name="Griggs A."/>
            <person name="Gujja S."/>
            <person name="Heiman D."/>
            <person name="Howarth C."/>
            <person name="Larson L."/>
            <person name="Lui A."/>
            <person name="MacDonald P.J.P."/>
            <person name="Montmayeur A."/>
            <person name="Murphy C."/>
            <person name="Neiman D."/>
            <person name="Pearson M."/>
            <person name="Priest M."/>
            <person name="Roberts A."/>
            <person name="Saif S."/>
            <person name="Shea T."/>
            <person name="Shenoy N."/>
            <person name="Sisk P."/>
            <person name="Stolte C."/>
            <person name="Sykes S."/>
            <person name="Wortman J."/>
            <person name="Nusbaum C."/>
            <person name="Birren B."/>
        </authorList>
    </citation>
    <scope>NUCLEOTIDE SEQUENCE [LARGE SCALE GENOMIC DNA]</scope>
    <source>
        <strain evidence="2 3">ATCC 51276</strain>
    </source>
</reference>
<sequence>MQEKTRFDLVLFDSPHHAISFEQKAKAMNLGGRLIPVPRILSLSCGMCYRSHIKDRGLLKSFINNEDVKFQKIVENFEMM</sequence>
<dbReference type="STRING" id="679200.HMPREF9333_00781"/>
<keyword evidence="3" id="KW-1185">Reference proteome</keyword>
<dbReference type="Pfam" id="PF11823">
    <property type="entry name" value="Se_S_carrier"/>
    <property type="match status" value="1"/>
</dbReference>
<comment type="caution">
    <text evidence="2">The sequence shown here is derived from an EMBL/GenBank/DDBJ whole genome shotgun (WGS) entry which is preliminary data.</text>
</comment>
<evidence type="ECO:0000313" key="3">
    <source>
        <dbReference type="Proteomes" id="UP000003011"/>
    </source>
</evidence>